<dbReference type="Gene3D" id="1.10.10.10">
    <property type="entry name" value="Winged helix-like DNA-binding domain superfamily/Winged helix DNA-binding domain"/>
    <property type="match status" value="1"/>
</dbReference>
<gene>
    <name evidence="3" type="ORF">AArcSl_2082</name>
</gene>
<protein>
    <recommendedName>
        <fullName evidence="2">DUF7344 domain-containing protein</fullName>
    </recommendedName>
</protein>
<evidence type="ECO:0000259" key="2">
    <source>
        <dbReference type="Pfam" id="PF24035"/>
    </source>
</evidence>
<feature type="transmembrane region" description="Helical" evidence="1">
    <location>
        <begin position="116"/>
        <end position="138"/>
    </location>
</feature>
<dbReference type="OrthoDB" id="331021at2157"/>
<evidence type="ECO:0000256" key="1">
    <source>
        <dbReference type="SAM" id="Phobius"/>
    </source>
</evidence>
<organism evidence="3 4">
    <name type="scientific">Halalkaliarchaeum desulfuricum</name>
    <dbReference type="NCBI Taxonomy" id="2055893"/>
    <lineage>
        <taxon>Archaea</taxon>
        <taxon>Methanobacteriati</taxon>
        <taxon>Methanobacteriota</taxon>
        <taxon>Stenosarchaea group</taxon>
        <taxon>Halobacteria</taxon>
        <taxon>Halobacteriales</taxon>
        <taxon>Haloferacaceae</taxon>
        <taxon>Halalkaliarchaeum</taxon>
    </lineage>
</organism>
<keyword evidence="1" id="KW-1133">Transmembrane helix</keyword>
<dbReference type="Pfam" id="PF24035">
    <property type="entry name" value="DUF7344"/>
    <property type="match status" value="1"/>
</dbReference>
<feature type="domain" description="DUF7344" evidence="2">
    <location>
        <begin position="14"/>
        <end position="90"/>
    </location>
</feature>
<dbReference type="KEGG" id="hdf:AArcSl_2082"/>
<proteinExistence type="predicted"/>
<dbReference type="Proteomes" id="UP000263012">
    <property type="component" value="Chromosome"/>
</dbReference>
<dbReference type="RefSeq" id="WP_119818735.1">
    <property type="nucleotide sequence ID" value="NZ_CP025066.1"/>
</dbReference>
<keyword evidence="1" id="KW-0812">Transmembrane</keyword>
<dbReference type="AlphaFoldDB" id="A0A343TKT5"/>
<name>A0A343TKT5_9EURY</name>
<dbReference type="EMBL" id="CP025066">
    <property type="protein sequence ID" value="AUX09707.1"/>
    <property type="molecule type" value="Genomic_DNA"/>
</dbReference>
<sequence length="174" mass="19673">MQLRTTDIPESQIHTILSNPRRTRALRHLYLAGGTITVNELSHLIAEHETGESPPPKNVRESVYISLHQTHLPKLHDLGVVEYDRETKQIKLKQKARDVDLYMEVVTRHGITWSEFYQGLGILSLLAILASLLSVPGISAIDPLLLTSGFLALFAVVTLYQLWTNRWFYLSTSG</sequence>
<accession>A0A343TKT5</accession>
<reference evidence="4" key="1">
    <citation type="submission" date="2017-11" db="EMBL/GenBank/DDBJ databases">
        <title>Phenotypic and genomic properties of facultatively anaerobic sulfur-reducing natronoarchaea from hypersaline soda lakes.</title>
        <authorList>
            <person name="Sorokin D.Y."/>
            <person name="Kublanov I.V."/>
            <person name="Roman P."/>
            <person name="Sinninghe Damste J.S."/>
            <person name="Golyshin P.N."/>
            <person name="Rojo D."/>
            <person name="Ciordia S."/>
            <person name="Mena M.D.C."/>
            <person name="Ferrer M."/>
            <person name="Messina E."/>
            <person name="Smedile F."/>
            <person name="La Spada G."/>
            <person name="La Cono V."/>
            <person name="Yakimov M.M."/>
        </authorList>
    </citation>
    <scope>NUCLEOTIDE SEQUENCE [LARGE SCALE GENOMIC DNA]</scope>
    <source>
        <strain evidence="4">AArc-Sl</strain>
    </source>
</reference>
<evidence type="ECO:0000313" key="3">
    <source>
        <dbReference type="EMBL" id="AUX09707.1"/>
    </source>
</evidence>
<dbReference type="InterPro" id="IPR055768">
    <property type="entry name" value="DUF7344"/>
</dbReference>
<evidence type="ECO:0000313" key="4">
    <source>
        <dbReference type="Proteomes" id="UP000263012"/>
    </source>
</evidence>
<keyword evidence="1" id="KW-0472">Membrane</keyword>
<keyword evidence="4" id="KW-1185">Reference proteome</keyword>
<dbReference type="InterPro" id="IPR036388">
    <property type="entry name" value="WH-like_DNA-bd_sf"/>
</dbReference>
<dbReference type="GeneID" id="37878433"/>
<feature type="transmembrane region" description="Helical" evidence="1">
    <location>
        <begin position="144"/>
        <end position="163"/>
    </location>
</feature>